<name>A0AAW1PF95_9CHLO</name>
<dbReference type="Proteomes" id="UP001465755">
    <property type="component" value="Unassembled WGS sequence"/>
</dbReference>
<organism evidence="2 3">
    <name type="scientific">Symbiochloris irregularis</name>
    <dbReference type="NCBI Taxonomy" id="706552"/>
    <lineage>
        <taxon>Eukaryota</taxon>
        <taxon>Viridiplantae</taxon>
        <taxon>Chlorophyta</taxon>
        <taxon>core chlorophytes</taxon>
        <taxon>Trebouxiophyceae</taxon>
        <taxon>Trebouxiales</taxon>
        <taxon>Trebouxiaceae</taxon>
        <taxon>Symbiochloris</taxon>
    </lineage>
</organism>
<feature type="compositionally biased region" description="Polar residues" evidence="1">
    <location>
        <begin position="286"/>
        <end position="303"/>
    </location>
</feature>
<feature type="compositionally biased region" description="Low complexity" evidence="1">
    <location>
        <begin position="77"/>
        <end position="96"/>
    </location>
</feature>
<gene>
    <name evidence="2" type="ORF">WJX73_002719</name>
</gene>
<sequence length="348" mass="35136">MADQSMHNLQARRKGVLDACKARGPAEAPGNFTIHNMSKVLFTTTVLLLGLACVLGAAPSAPAAQAPGPFQMNMNMSPSPSGTSPSPTSSASAPGPSVAPSPPPSPVPSPFSSGGYAPGALKQPSTIASTDTLISATLGLSTIVPPPLLQSGSAPGTYDLTPTVQKACRLGLANVSDTSISNVNYVAGSASQVTSGRKLLEQVSVTFSRRLLQGTESVQATFTIQAPNATAASQIFNNIVAASTNGNLVSAISTAAGQPYSVRVQSLSQQAAIVALVVYRRRASGRTYTSRSQGPSGAQTNPSGPAMVPSAQSSPSPRGGMMAEAPKPSARGPTTVSPRNVNVSARGG</sequence>
<dbReference type="EMBL" id="JALJOQ010000033">
    <property type="protein sequence ID" value="KAK9807163.1"/>
    <property type="molecule type" value="Genomic_DNA"/>
</dbReference>
<feature type="region of interest" description="Disordered" evidence="1">
    <location>
        <begin position="69"/>
        <end position="118"/>
    </location>
</feature>
<evidence type="ECO:0000313" key="3">
    <source>
        <dbReference type="Proteomes" id="UP001465755"/>
    </source>
</evidence>
<feature type="compositionally biased region" description="Polar residues" evidence="1">
    <location>
        <begin position="332"/>
        <end position="348"/>
    </location>
</feature>
<proteinExistence type="predicted"/>
<accession>A0AAW1PF95</accession>
<dbReference type="AlphaFoldDB" id="A0AAW1PF95"/>
<feature type="compositionally biased region" description="Pro residues" evidence="1">
    <location>
        <begin position="97"/>
        <end position="109"/>
    </location>
</feature>
<evidence type="ECO:0000256" key="1">
    <source>
        <dbReference type="SAM" id="MobiDB-lite"/>
    </source>
</evidence>
<reference evidence="2 3" key="1">
    <citation type="journal article" date="2024" name="Nat. Commun.">
        <title>Phylogenomics reveals the evolutionary origins of lichenization in chlorophyte algae.</title>
        <authorList>
            <person name="Puginier C."/>
            <person name="Libourel C."/>
            <person name="Otte J."/>
            <person name="Skaloud P."/>
            <person name="Haon M."/>
            <person name="Grisel S."/>
            <person name="Petersen M."/>
            <person name="Berrin J.G."/>
            <person name="Delaux P.M."/>
            <person name="Dal Grande F."/>
            <person name="Keller J."/>
        </authorList>
    </citation>
    <scope>NUCLEOTIDE SEQUENCE [LARGE SCALE GENOMIC DNA]</scope>
    <source>
        <strain evidence="2 3">SAG 2036</strain>
    </source>
</reference>
<keyword evidence="3" id="KW-1185">Reference proteome</keyword>
<feature type="region of interest" description="Disordered" evidence="1">
    <location>
        <begin position="285"/>
        <end position="348"/>
    </location>
</feature>
<evidence type="ECO:0000313" key="2">
    <source>
        <dbReference type="EMBL" id="KAK9807163.1"/>
    </source>
</evidence>
<protein>
    <submittedName>
        <fullName evidence="2">Uncharacterized protein</fullName>
    </submittedName>
</protein>
<comment type="caution">
    <text evidence="2">The sequence shown here is derived from an EMBL/GenBank/DDBJ whole genome shotgun (WGS) entry which is preliminary data.</text>
</comment>